<accession>A0A2C4Q9X2</accession>
<feature type="compositionally biased region" description="Basic and acidic residues" evidence="1">
    <location>
        <begin position="56"/>
        <end position="68"/>
    </location>
</feature>
<dbReference type="RefSeq" id="WP_100064678.1">
    <property type="nucleotide sequence ID" value="NZ_NUSQ01000170.1"/>
</dbReference>
<dbReference type="Proteomes" id="UP000225997">
    <property type="component" value="Unassembled WGS sequence"/>
</dbReference>
<feature type="region of interest" description="Disordered" evidence="1">
    <location>
        <begin position="40"/>
        <end position="79"/>
    </location>
</feature>
<protein>
    <submittedName>
        <fullName evidence="2">Uncharacterized protein</fullName>
    </submittedName>
</protein>
<evidence type="ECO:0000313" key="2">
    <source>
        <dbReference type="EMBL" id="PHD61252.1"/>
    </source>
</evidence>
<reference evidence="2 3" key="1">
    <citation type="submission" date="2017-09" db="EMBL/GenBank/DDBJ databases">
        <title>Large-scale bioinformatics analysis of Bacillus genomes uncovers conserved roles of natural products in bacterial physiology.</title>
        <authorList>
            <consortium name="Agbiome Team Llc"/>
            <person name="Bleich R.M."/>
            <person name="Grubbs K.J."/>
            <person name="Santa Maria K.C."/>
            <person name="Allen S.E."/>
            <person name="Farag S."/>
            <person name="Shank E.A."/>
            <person name="Bowers A."/>
        </authorList>
    </citation>
    <scope>NUCLEOTIDE SEQUENCE [LARGE SCALE GENOMIC DNA]</scope>
    <source>
        <strain evidence="2 3">AFS044250</strain>
    </source>
</reference>
<gene>
    <name evidence="2" type="ORF">COF40_26620</name>
</gene>
<comment type="caution">
    <text evidence="2">The sequence shown here is derived from an EMBL/GenBank/DDBJ whole genome shotgun (WGS) entry which is preliminary data.</text>
</comment>
<feature type="region of interest" description="Disordered" evidence="1">
    <location>
        <begin position="1"/>
        <end position="25"/>
    </location>
</feature>
<proteinExistence type="predicted"/>
<dbReference type="AlphaFoldDB" id="A0A2C4Q9X2"/>
<organism evidence="2 3">
    <name type="scientific">Bacillus toyonensis</name>
    <dbReference type="NCBI Taxonomy" id="155322"/>
    <lineage>
        <taxon>Bacteria</taxon>
        <taxon>Bacillati</taxon>
        <taxon>Bacillota</taxon>
        <taxon>Bacilli</taxon>
        <taxon>Bacillales</taxon>
        <taxon>Bacillaceae</taxon>
        <taxon>Bacillus</taxon>
        <taxon>Bacillus cereus group</taxon>
    </lineage>
</organism>
<sequence>MARSGKQDITDIGKKKEQVKKEKPTVTKFSDVADTKVIELPHDNTLPNDPPVQEVESEHIPTPETKEEHEEENENEHVHDKFTEQFLKQFTEKSTKEDTHTRQTWLIKNETIKRLDKLAKGKKKGFKTELVNQALEILLDRIEKK</sequence>
<evidence type="ECO:0000313" key="3">
    <source>
        <dbReference type="Proteomes" id="UP000225997"/>
    </source>
</evidence>
<name>A0A2C4Q9X2_9BACI</name>
<dbReference type="EMBL" id="NUSQ01000170">
    <property type="protein sequence ID" value="PHD61252.1"/>
    <property type="molecule type" value="Genomic_DNA"/>
</dbReference>
<evidence type="ECO:0000256" key="1">
    <source>
        <dbReference type="SAM" id="MobiDB-lite"/>
    </source>
</evidence>